<dbReference type="OrthoDB" id="406773at2759"/>
<sequence length="342" mass="36098">MRSSTPQPVSPSLAAGLCLAVAIAAFAAGSWSGQGRCTDATAFLPRQLERYEPRIPNRPPPLGPTAAAAAAKSGSSAAEGEPVLTPITEPTQFEPAFPENRHSGDRKAAAGASRPRQAAHLLLRDEVAFLRHKVRTLRQEYGAVHCALKGIGPTGGFCLAAAPNTSAAGSKTGTLCDGRLCTALARLLAGQSVADLGAGLGQYGKCLSTTVRQYSPYDGSEGIEAATGGRVRFLDLSEPTWAGVSYDWVMSLEVGEHIPAEKEKVFISNVLRHAKRGVVLSWAVPGQGGHYHVNEQPNAYILGRVAQLGGGRFVHNATASAALRKESSFSWFKNTLLVFDRV</sequence>
<protein>
    <recommendedName>
        <fullName evidence="5">Methyltransferase type 11 domain-containing protein</fullName>
    </recommendedName>
</protein>
<keyword evidence="2" id="KW-0732">Signal</keyword>
<dbReference type="Gene3D" id="3.40.50.150">
    <property type="entry name" value="Vaccinia Virus protein VP39"/>
    <property type="match status" value="1"/>
</dbReference>
<comment type="caution">
    <text evidence="3">The sequence shown here is derived from an EMBL/GenBank/DDBJ whole genome shotgun (WGS) entry which is preliminary data.</text>
</comment>
<evidence type="ECO:0008006" key="5">
    <source>
        <dbReference type="Google" id="ProtNLM"/>
    </source>
</evidence>
<feature type="chain" id="PRO_5014354957" description="Methyltransferase type 11 domain-containing protein" evidence="2">
    <location>
        <begin position="33"/>
        <end position="342"/>
    </location>
</feature>
<gene>
    <name evidence="3" type="ORF">TSOC_008419</name>
</gene>
<evidence type="ECO:0000256" key="2">
    <source>
        <dbReference type="SAM" id="SignalP"/>
    </source>
</evidence>
<reference evidence="3 4" key="1">
    <citation type="journal article" date="2017" name="Mol. Biol. Evol.">
        <title>The 4-celled Tetrabaena socialis nuclear genome reveals the essential components for genetic control of cell number at the origin of multicellularity in the volvocine lineage.</title>
        <authorList>
            <person name="Featherston J."/>
            <person name="Arakaki Y."/>
            <person name="Hanschen E.R."/>
            <person name="Ferris P.J."/>
            <person name="Michod R.E."/>
            <person name="Olson B.J.S.C."/>
            <person name="Nozaki H."/>
            <person name="Durand P.M."/>
        </authorList>
    </citation>
    <scope>NUCLEOTIDE SEQUENCE [LARGE SCALE GENOMIC DNA]</scope>
    <source>
        <strain evidence="3 4">NIES-571</strain>
    </source>
</reference>
<feature type="compositionally biased region" description="Basic and acidic residues" evidence="1">
    <location>
        <begin position="99"/>
        <end position="108"/>
    </location>
</feature>
<dbReference type="InterPro" id="IPR029063">
    <property type="entry name" value="SAM-dependent_MTases_sf"/>
</dbReference>
<evidence type="ECO:0000256" key="1">
    <source>
        <dbReference type="SAM" id="MobiDB-lite"/>
    </source>
</evidence>
<name>A0A2J7ZYL9_9CHLO</name>
<evidence type="ECO:0000313" key="4">
    <source>
        <dbReference type="Proteomes" id="UP000236333"/>
    </source>
</evidence>
<dbReference type="Proteomes" id="UP000236333">
    <property type="component" value="Unassembled WGS sequence"/>
</dbReference>
<organism evidence="3 4">
    <name type="scientific">Tetrabaena socialis</name>
    <dbReference type="NCBI Taxonomy" id="47790"/>
    <lineage>
        <taxon>Eukaryota</taxon>
        <taxon>Viridiplantae</taxon>
        <taxon>Chlorophyta</taxon>
        <taxon>core chlorophytes</taxon>
        <taxon>Chlorophyceae</taxon>
        <taxon>CS clade</taxon>
        <taxon>Chlamydomonadales</taxon>
        <taxon>Tetrabaenaceae</taxon>
        <taxon>Tetrabaena</taxon>
    </lineage>
</organism>
<proteinExistence type="predicted"/>
<feature type="region of interest" description="Disordered" evidence="1">
    <location>
        <begin position="52"/>
        <end position="112"/>
    </location>
</feature>
<feature type="signal peptide" evidence="2">
    <location>
        <begin position="1"/>
        <end position="32"/>
    </location>
</feature>
<dbReference type="SUPFAM" id="SSF53335">
    <property type="entry name" value="S-adenosyl-L-methionine-dependent methyltransferases"/>
    <property type="match status" value="1"/>
</dbReference>
<dbReference type="AlphaFoldDB" id="A0A2J7ZYL9"/>
<evidence type="ECO:0000313" key="3">
    <source>
        <dbReference type="EMBL" id="PNH05346.1"/>
    </source>
</evidence>
<feature type="compositionally biased region" description="Low complexity" evidence="1">
    <location>
        <begin position="64"/>
        <end position="78"/>
    </location>
</feature>
<accession>A0A2J7ZYL9</accession>
<keyword evidence="4" id="KW-1185">Reference proteome</keyword>
<dbReference type="EMBL" id="PGGS01000313">
    <property type="protein sequence ID" value="PNH05346.1"/>
    <property type="molecule type" value="Genomic_DNA"/>
</dbReference>